<evidence type="ECO:0000313" key="2">
    <source>
        <dbReference type="Proteomes" id="UP000008022"/>
    </source>
</evidence>
<proteinExistence type="predicted"/>
<dbReference type="HOGENOM" id="CLU_2076934_0_0_1"/>
<name>A0A0E0N5A8_ORYRU</name>
<accession>A0A0E0N5A8</accession>
<organism evidence="1 2">
    <name type="scientific">Oryza rufipogon</name>
    <name type="common">Brownbeard rice</name>
    <name type="synonym">Asian wild rice</name>
    <dbReference type="NCBI Taxonomy" id="4529"/>
    <lineage>
        <taxon>Eukaryota</taxon>
        <taxon>Viridiplantae</taxon>
        <taxon>Streptophyta</taxon>
        <taxon>Embryophyta</taxon>
        <taxon>Tracheophyta</taxon>
        <taxon>Spermatophyta</taxon>
        <taxon>Magnoliopsida</taxon>
        <taxon>Liliopsida</taxon>
        <taxon>Poales</taxon>
        <taxon>Poaceae</taxon>
        <taxon>BOP clade</taxon>
        <taxon>Oryzoideae</taxon>
        <taxon>Oryzeae</taxon>
        <taxon>Oryzinae</taxon>
        <taxon>Oryza</taxon>
    </lineage>
</organism>
<reference evidence="2" key="1">
    <citation type="submission" date="2013-06" db="EMBL/GenBank/DDBJ databases">
        <authorList>
            <person name="Zhao Q."/>
        </authorList>
    </citation>
    <scope>NUCLEOTIDE SEQUENCE</scope>
    <source>
        <strain evidence="2">cv. W1943</strain>
    </source>
</reference>
<sequence>MKGGYKEWIELVVIMVQGEESSWRMAASTHHERAIPLNQALAYGVQAHASPSVAAAPPASFLYCSLYLLIAHFPCKIDHHQASAKLSLLASPVPLTPCKKEDGGLDLRPDHYNFSRCN</sequence>
<evidence type="ECO:0000313" key="1">
    <source>
        <dbReference type="EnsemblPlants" id="ORUFI01G41330.12"/>
    </source>
</evidence>
<dbReference type="AlphaFoldDB" id="A0A0E0N5A8"/>
<keyword evidence="2" id="KW-1185">Reference proteome</keyword>
<dbReference type="Proteomes" id="UP000008022">
    <property type="component" value="Unassembled WGS sequence"/>
</dbReference>
<dbReference type="Gramene" id="ORUFI01G41330.12">
    <property type="protein sequence ID" value="ORUFI01G41330.12"/>
    <property type="gene ID" value="ORUFI01G41330"/>
</dbReference>
<protein>
    <submittedName>
        <fullName evidence="1">Uncharacterized protein</fullName>
    </submittedName>
</protein>
<reference evidence="1" key="2">
    <citation type="submission" date="2015-06" db="UniProtKB">
        <authorList>
            <consortium name="EnsemblPlants"/>
        </authorList>
    </citation>
    <scope>IDENTIFICATION</scope>
</reference>
<dbReference type="EnsemblPlants" id="ORUFI01G41330.12">
    <property type="protein sequence ID" value="ORUFI01G41330.12"/>
    <property type="gene ID" value="ORUFI01G41330"/>
</dbReference>